<dbReference type="Proteomes" id="UP001174909">
    <property type="component" value="Unassembled WGS sequence"/>
</dbReference>
<feature type="transmembrane region" description="Helical" evidence="1">
    <location>
        <begin position="12"/>
        <end position="29"/>
    </location>
</feature>
<gene>
    <name evidence="2" type="ORF">GBAR_LOCUS23972</name>
</gene>
<keyword evidence="1" id="KW-0472">Membrane</keyword>
<keyword evidence="1" id="KW-0812">Transmembrane</keyword>
<dbReference type="EMBL" id="CASHTH010003312">
    <property type="protein sequence ID" value="CAI8043216.1"/>
    <property type="molecule type" value="Genomic_DNA"/>
</dbReference>
<evidence type="ECO:0000256" key="1">
    <source>
        <dbReference type="SAM" id="Phobius"/>
    </source>
</evidence>
<evidence type="ECO:0000313" key="3">
    <source>
        <dbReference type="Proteomes" id="UP001174909"/>
    </source>
</evidence>
<keyword evidence="3" id="KW-1185">Reference proteome</keyword>
<keyword evidence="1" id="KW-1133">Transmembrane helix</keyword>
<organism evidence="2 3">
    <name type="scientific">Geodia barretti</name>
    <name type="common">Barrett's horny sponge</name>
    <dbReference type="NCBI Taxonomy" id="519541"/>
    <lineage>
        <taxon>Eukaryota</taxon>
        <taxon>Metazoa</taxon>
        <taxon>Porifera</taxon>
        <taxon>Demospongiae</taxon>
        <taxon>Heteroscleromorpha</taxon>
        <taxon>Tetractinellida</taxon>
        <taxon>Astrophorina</taxon>
        <taxon>Geodiidae</taxon>
        <taxon>Geodia</taxon>
    </lineage>
</organism>
<dbReference type="AlphaFoldDB" id="A0AA35T9D1"/>
<accession>A0AA35T9D1</accession>
<comment type="caution">
    <text evidence="2">The sequence shown here is derived from an EMBL/GenBank/DDBJ whole genome shotgun (WGS) entry which is preliminary data.</text>
</comment>
<proteinExistence type="predicted"/>
<evidence type="ECO:0000313" key="2">
    <source>
        <dbReference type="EMBL" id="CAI8043216.1"/>
    </source>
</evidence>
<protein>
    <submittedName>
        <fullName evidence="2">Uncharacterized protein</fullName>
    </submittedName>
</protein>
<sequence length="35" mass="3786">MIITPTSRCESGLLISVVFLSTSSVVLKHELLVVL</sequence>
<name>A0AA35T9D1_GEOBA</name>
<reference evidence="2" key="1">
    <citation type="submission" date="2023-03" db="EMBL/GenBank/DDBJ databases">
        <authorList>
            <person name="Steffen K."/>
            <person name="Cardenas P."/>
        </authorList>
    </citation>
    <scope>NUCLEOTIDE SEQUENCE</scope>
</reference>